<feature type="active site" description="Proton donor" evidence="3">
    <location>
        <position position="517"/>
    </location>
</feature>
<comment type="similarity">
    <text evidence="2 5">Belongs to the GMC oxidoreductase family.</text>
</comment>
<dbReference type="InterPro" id="IPR000172">
    <property type="entry name" value="GMC_OxRdtase_N"/>
</dbReference>
<accession>A0A9P3GD52</accession>
<protein>
    <submittedName>
        <fullName evidence="8">GMC oxidoreductase</fullName>
    </submittedName>
</protein>
<dbReference type="InterPro" id="IPR012132">
    <property type="entry name" value="GMC_OxRdtase"/>
</dbReference>
<proteinExistence type="inferred from homology"/>
<comment type="cofactor">
    <cofactor evidence="1 4">
        <name>FAD</name>
        <dbReference type="ChEBI" id="CHEBI:57692"/>
    </cofactor>
</comment>
<evidence type="ECO:0000256" key="2">
    <source>
        <dbReference type="ARBA" id="ARBA00010790"/>
    </source>
</evidence>
<dbReference type="AlphaFoldDB" id="A0A9P3GD52"/>
<dbReference type="PANTHER" id="PTHR11552:SF219">
    <property type="entry name" value="GLUCOSE-METHANOL-CHOLINE OXIDOREDUCTASE N-TERMINAL DOMAIN-CONTAINING PROTEIN"/>
    <property type="match status" value="1"/>
</dbReference>
<dbReference type="InterPro" id="IPR036188">
    <property type="entry name" value="FAD/NAD-bd_sf"/>
</dbReference>
<dbReference type="EMBL" id="BPQB01000028">
    <property type="protein sequence ID" value="GJE92708.1"/>
    <property type="molecule type" value="Genomic_DNA"/>
</dbReference>
<evidence type="ECO:0000256" key="5">
    <source>
        <dbReference type="RuleBase" id="RU003968"/>
    </source>
</evidence>
<reference evidence="8 9" key="1">
    <citation type="submission" date="2021-08" db="EMBL/GenBank/DDBJ databases">
        <title>Draft Genome Sequence of Phanerochaete sordida strain YK-624.</title>
        <authorList>
            <person name="Mori T."/>
            <person name="Dohra H."/>
            <person name="Suzuki T."/>
            <person name="Kawagishi H."/>
            <person name="Hirai H."/>
        </authorList>
    </citation>
    <scope>NUCLEOTIDE SEQUENCE [LARGE SCALE GENOMIC DNA]</scope>
    <source>
        <strain evidence="8 9">YK-624</strain>
    </source>
</reference>
<evidence type="ECO:0000256" key="3">
    <source>
        <dbReference type="PIRSR" id="PIRSR000137-1"/>
    </source>
</evidence>
<name>A0A9P3GD52_9APHY</name>
<gene>
    <name evidence="8" type="ORF">PsYK624_088640</name>
</gene>
<comment type="caution">
    <text evidence="8">The sequence shown here is derived from an EMBL/GenBank/DDBJ whole genome shotgun (WGS) entry which is preliminary data.</text>
</comment>
<dbReference type="Gene3D" id="3.50.50.60">
    <property type="entry name" value="FAD/NAD(P)-binding domain"/>
    <property type="match status" value="1"/>
</dbReference>
<dbReference type="InterPro" id="IPR007867">
    <property type="entry name" value="GMC_OxRtase_C"/>
</dbReference>
<feature type="domain" description="Glucose-methanol-choline oxidoreductase N-terminal" evidence="6">
    <location>
        <begin position="94"/>
        <end position="117"/>
    </location>
</feature>
<dbReference type="Proteomes" id="UP000703269">
    <property type="component" value="Unassembled WGS sequence"/>
</dbReference>
<feature type="binding site" evidence="4">
    <location>
        <position position="100"/>
    </location>
    <ligand>
        <name>FAD</name>
        <dbReference type="ChEBI" id="CHEBI:57692"/>
    </ligand>
</feature>
<organism evidence="8 9">
    <name type="scientific">Phanerochaete sordida</name>
    <dbReference type="NCBI Taxonomy" id="48140"/>
    <lineage>
        <taxon>Eukaryota</taxon>
        <taxon>Fungi</taxon>
        <taxon>Dikarya</taxon>
        <taxon>Basidiomycota</taxon>
        <taxon>Agaricomycotina</taxon>
        <taxon>Agaricomycetes</taxon>
        <taxon>Polyporales</taxon>
        <taxon>Phanerochaetaceae</taxon>
        <taxon>Phanerochaete</taxon>
    </lineage>
</organism>
<evidence type="ECO:0000259" key="7">
    <source>
        <dbReference type="PROSITE" id="PS00624"/>
    </source>
</evidence>
<dbReference type="SUPFAM" id="SSF54373">
    <property type="entry name" value="FAD-linked reductases, C-terminal domain"/>
    <property type="match status" value="1"/>
</dbReference>
<evidence type="ECO:0000256" key="1">
    <source>
        <dbReference type="ARBA" id="ARBA00001974"/>
    </source>
</evidence>
<evidence type="ECO:0000313" key="9">
    <source>
        <dbReference type="Proteomes" id="UP000703269"/>
    </source>
</evidence>
<keyword evidence="9" id="KW-1185">Reference proteome</keyword>
<dbReference type="Gene3D" id="3.30.560.10">
    <property type="entry name" value="Glucose Oxidase, domain 3"/>
    <property type="match status" value="1"/>
</dbReference>
<dbReference type="PANTHER" id="PTHR11552">
    <property type="entry name" value="GLUCOSE-METHANOL-CHOLINE GMC OXIDOREDUCTASE"/>
    <property type="match status" value="1"/>
</dbReference>
<dbReference type="Pfam" id="PF05199">
    <property type="entry name" value="GMC_oxred_C"/>
    <property type="match status" value="1"/>
</dbReference>
<dbReference type="PIRSF" id="PIRSF000137">
    <property type="entry name" value="Alcohol_oxidase"/>
    <property type="match status" value="1"/>
</dbReference>
<evidence type="ECO:0000256" key="4">
    <source>
        <dbReference type="PIRSR" id="PIRSR000137-2"/>
    </source>
</evidence>
<dbReference type="Pfam" id="PF00732">
    <property type="entry name" value="GMC_oxred_N"/>
    <property type="match status" value="1"/>
</dbReference>
<feature type="active site" description="Proton acceptor" evidence="3">
    <location>
        <position position="562"/>
    </location>
</feature>
<dbReference type="PROSITE" id="PS00624">
    <property type="entry name" value="GMC_OXRED_2"/>
    <property type="match status" value="1"/>
</dbReference>
<sequence>MWPFESSYPQRRPSELQAEYDYIIVGGGTAGCVLARRLAEERKWSVLVVERGDARDGWLDKSPLFSTYQFSDKKHGVSLQARMWEGKKVEVLGGKGLGGTSRINGMQWTRGVPGDYNAWGESGREGWSYDTLKPYFERAEGHWNPATLTHYGRNGPLQVEAPPQEYRWGVTREIVDASEQMGFALCNDVNDAKLPSSGCFLLHLSTSEDNYRSSTFRAYLPKAFALAHREKLHLCTNTVTRKVEVEKTASGTLKATGVIIQDAKPGSSTRFIAARKEVIVCCGALTSPKLLLLSGIGPAKHLQEIGIPVVHELEGVGSNLQDHMGTPMSFYAPIWDTWVALFLKPWWLIWQVLRYLIFGVGWLRDYYMETSIYTRADYLDENMDQKQLTEKQRDATLPENIPDIEIMFGAVCDIMHPGYDKTKGGYNLLPTVLRPQSRGTVRLSSSDPLDPPVVDLNYLSAPADRVTLRTAARLALRLVATMDARGYATSPIRAPALDASDAELDAFLDADTQSFFHYSSTCRMAPRDAREPGVVDDALRVHGVPNLRVCDASVFPQIPAAHTQAPVIAVAERCADIVKAAAK</sequence>
<evidence type="ECO:0000313" key="8">
    <source>
        <dbReference type="EMBL" id="GJE92708.1"/>
    </source>
</evidence>
<dbReference type="PROSITE" id="PS00623">
    <property type="entry name" value="GMC_OXRED_1"/>
    <property type="match status" value="1"/>
</dbReference>
<dbReference type="GO" id="GO:0050660">
    <property type="term" value="F:flavin adenine dinucleotide binding"/>
    <property type="evidence" value="ECO:0007669"/>
    <property type="project" value="InterPro"/>
</dbReference>
<keyword evidence="4 5" id="KW-0274">FAD</keyword>
<dbReference type="GO" id="GO:0016614">
    <property type="term" value="F:oxidoreductase activity, acting on CH-OH group of donors"/>
    <property type="evidence" value="ECO:0007669"/>
    <property type="project" value="InterPro"/>
</dbReference>
<evidence type="ECO:0000259" key="6">
    <source>
        <dbReference type="PROSITE" id="PS00623"/>
    </source>
</evidence>
<feature type="domain" description="Glucose-methanol-choline oxidoreductase N-terminal" evidence="7">
    <location>
        <begin position="283"/>
        <end position="297"/>
    </location>
</feature>
<dbReference type="OrthoDB" id="269227at2759"/>
<dbReference type="SUPFAM" id="SSF51905">
    <property type="entry name" value="FAD/NAD(P)-binding domain"/>
    <property type="match status" value="1"/>
</dbReference>
<keyword evidence="5" id="KW-0285">Flavoprotein</keyword>